<feature type="region of interest" description="Disordered" evidence="4">
    <location>
        <begin position="646"/>
        <end position="689"/>
    </location>
</feature>
<feature type="domain" description="CCZ1/INTU second Longin" evidence="6">
    <location>
        <begin position="480"/>
        <end position="590"/>
    </location>
</feature>
<organism evidence="8 9">
    <name type="scientific">Hermetia illucens</name>
    <name type="common">Black soldier fly</name>
    <dbReference type="NCBI Taxonomy" id="343691"/>
    <lineage>
        <taxon>Eukaryota</taxon>
        <taxon>Metazoa</taxon>
        <taxon>Ecdysozoa</taxon>
        <taxon>Arthropoda</taxon>
        <taxon>Hexapoda</taxon>
        <taxon>Insecta</taxon>
        <taxon>Pterygota</taxon>
        <taxon>Neoptera</taxon>
        <taxon>Endopterygota</taxon>
        <taxon>Diptera</taxon>
        <taxon>Brachycera</taxon>
        <taxon>Stratiomyomorpha</taxon>
        <taxon>Stratiomyidae</taxon>
        <taxon>Hermetiinae</taxon>
        <taxon>Hermetia</taxon>
    </lineage>
</organism>
<dbReference type="FunCoup" id="A0A7R8YXR5">
    <property type="interactions" value="59"/>
</dbReference>
<evidence type="ECO:0000259" key="7">
    <source>
        <dbReference type="Pfam" id="PF19033"/>
    </source>
</evidence>
<dbReference type="Pfam" id="PF19033">
    <property type="entry name" value="Intu_longin_3"/>
    <property type="match status" value="1"/>
</dbReference>
<evidence type="ECO:0000256" key="1">
    <source>
        <dbReference type="ARBA" id="ARBA00004496"/>
    </source>
</evidence>
<dbReference type="InterPro" id="IPR043988">
    <property type="entry name" value="CCZ1/INTU_longin_2"/>
</dbReference>
<evidence type="ECO:0000256" key="3">
    <source>
        <dbReference type="ARBA" id="ARBA00022490"/>
    </source>
</evidence>
<dbReference type="InterPro" id="IPR043989">
    <property type="entry name" value="CCZ1/INTU/HSP4_longin_3"/>
</dbReference>
<protein>
    <recommendedName>
        <fullName evidence="10">Inturned planar cell polarity effector homolog</fullName>
    </recommendedName>
</protein>
<evidence type="ECO:0000256" key="2">
    <source>
        <dbReference type="ARBA" id="ARBA00022473"/>
    </source>
</evidence>
<feature type="compositionally biased region" description="Low complexity" evidence="4">
    <location>
        <begin position="14"/>
        <end position="42"/>
    </location>
</feature>
<dbReference type="GO" id="GO:0060271">
    <property type="term" value="P:cilium assembly"/>
    <property type="evidence" value="ECO:0007669"/>
    <property type="project" value="InterPro"/>
</dbReference>
<comment type="subcellular location">
    <subcellularLocation>
        <location evidence="1">Cytoplasm</location>
    </subcellularLocation>
</comment>
<gene>
    <name evidence="8" type="ORF">HERILL_LOCUS11831</name>
</gene>
<dbReference type="Pfam" id="PF19031">
    <property type="entry name" value="Intu_longin_1"/>
    <property type="match status" value="1"/>
</dbReference>
<feature type="region of interest" description="Disordered" evidence="4">
    <location>
        <begin position="1"/>
        <end position="42"/>
    </location>
</feature>
<dbReference type="InParanoid" id="A0A7R8YXR5"/>
<reference evidence="8 9" key="1">
    <citation type="submission" date="2020-11" db="EMBL/GenBank/DDBJ databases">
        <authorList>
            <person name="Wallbank WR R."/>
            <person name="Pardo Diaz C."/>
            <person name="Kozak K."/>
            <person name="Martin S."/>
            <person name="Jiggins C."/>
            <person name="Moest M."/>
            <person name="Warren A I."/>
            <person name="Generalovic N T."/>
            <person name="Byers J.R.P. K."/>
            <person name="Montejo-Kovacevich G."/>
            <person name="Yen C E."/>
        </authorList>
    </citation>
    <scope>NUCLEOTIDE SEQUENCE [LARGE SCALE GENOMIC DNA]</scope>
</reference>
<keyword evidence="3" id="KW-0963">Cytoplasm</keyword>
<evidence type="ECO:0000313" key="9">
    <source>
        <dbReference type="Proteomes" id="UP000594454"/>
    </source>
</evidence>
<proteinExistence type="predicted"/>
<feature type="domain" description="CCZ1/INTU/HSP4 first Longin" evidence="5">
    <location>
        <begin position="294"/>
        <end position="397"/>
    </location>
</feature>
<feature type="compositionally biased region" description="Polar residues" evidence="4">
    <location>
        <begin position="654"/>
        <end position="663"/>
    </location>
</feature>
<dbReference type="GO" id="GO:0016192">
    <property type="term" value="P:vesicle-mediated transport"/>
    <property type="evidence" value="ECO:0007669"/>
    <property type="project" value="InterPro"/>
</dbReference>
<dbReference type="Pfam" id="PF19032">
    <property type="entry name" value="Intu_longin_2"/>
    <property type="match status" value="1"/>
</dbReference>
<feature type="compositionally biased region" description="Basic and acidic residues" evidence="4">
    <location>
        <begin position="114"/>
        <end position="125"/>
    </location>
</feature>
<dbReference type="Proteomes" id="UP000594454">
    <property type="component" value="Chromosome 4"/>
</dbReference>
<dbReference type="GO" id="GO:0001736">
    <property type="term" value="P:establishment of planar polarity"/>
    <property type="evidence" value="ECO:0007669"/>
    <property type="project" value="InterPro"/>
</dbReference>
<feature type="region of interest" description="Disordered" evidence="4">
    <location>
        <begin position="92"/>
        <end position="143"/>
    </location>
</feature>
<accession>A0A7R8YXR5</accession>
<name>A0A7R8YXR5_HERIL</name>
<evidence type="ECO:0000313" key="8">
    <source>
        <dbReference type="EMBL" id="CAD7089268.1"/>
    </source>
</evidence>
<dbReference type="GO" id="GO:0005737">
    <property type="term" value="C:cytoplasm"/>
    <property type="evidence" value="ECO:0007669"/>
    <property type="project" value="UniProtKB-SubCell"/>
</dbReference>
<dbReference type="EMBL" id="LR899012">
    <property type="protein sequence ID" value="CAD7089268.1"/>
    <property type="molecule type" value="Genomic_DNA"/>
</dbReference>
<dbReference type="PANTHER" id="PTHR21082:SF4">
    <property type="entry name" value="PROTEIN INTURNED"/>
    <property type="match status" value="1"/>
</dbReference>
<dbReference type="OrthoDB" id="10263272at2759"/>
<evidence type="ECO:0000256" key="4">
    <source>
        <dbReference type="SAM" id="MobiDB-lite"/>
    </source>
</evidence>
<dbReference type="AlphaFoldDB" id="A0A7R8YXR5"/>
<evidence type="ECO:0000259" key="6">
    <source>
        <dbReference type="Pfam" id="PF19032"/>
    </source>
</evidence>
<dbReference type="GO" id="GO:0005929">
    <property type="term" value="C:cilium"/>
    <property type="evidence" value="ECO:0007669"/>
    <property type="project" value="TreeGrafter"/>
</dbReference>
<evidence type="ECO:0000259" key="5">
    <source>
        <dbReference type="Pfam" id="PF19031"/>
    </source>
</evidence>
<dbReference type="GO" id="GO:0007399">
    <property type="term" value="P:nervous system development"/>
    <property type="evidence" value="ECO:0007669"/>
    <property type="project" value="TreeGrafter"/>
</dbReference>
<dbReference type="PANTHER" id="PTHR21082">
    <property type="entry name" value="PROTEIN INTURNED"/>
    <property type="match status" value="1"/>
</dbReference>
<sequence length="842" mass="94605">MASHENETLLARKSSAQTRSSSSPEEWGEGSSSYSSNSSYSGTCSDDSYIANWENHVGQDGTLFYAEYSYHGAPKISASGENALNVMKGDFSRASTRRSSKKTNASSKLSRLIGKADPKKDEPHRSGQSHGAGETSKVTFSEGTQGEVKEVEMFINPENRFKYGRRATASESMMGISTCPFPDGNRIMVAGFVANSEIGNEKSVKVGDWFKAINNMEITVQNLDEVLNQFTRPVKVVLKFQRISGEEQITPNFNTIHQIANFESYAKQASELLVAAQPDQRNNQAPNEMVMSMMILTLEFSDADIEANDVVFCYPEKEENVLFGVRGSFLTLNSILKSELRSEPITSSVVSDGHEYHICYHSYNKILLLYAVSSKYSTLKELTLRTQELVQYFQFLYLGLDIAFSDTIRNEIRYVCEILKAQLIENRGLPRFETILQESHLIPLPKEAQLRIYDAISEMEAMDYREWNDEPLNSHREFFIFGSVLYFKSYLLASHLPVAQLAGLESFLRCRGIFSFIEKQNVRDLVLWQEIPMMSTTSRFFIAISSRNQLLLATILQSFTSEQRISESGTIEEKVIGPSLFYIEEIQETLDHLRHGGIEALARVWMTSNKRPEVVLSPSGLQSKNMVPSKRTEVISILKHRATSSDDVRVESSAGGSSVQSEDSNQKMEDCDSDSDWDGFPDSHKSSSGFDMSEMKDSFLKEVSDIVPSKISAGKENVIYHYVHLDVGTGMILSPPEIGMDAIVKNFRNACYLIHGVLQNTKKFRRLLAQESVKPNTHKSLVAIKEHGILISIKNESGTESSFWVVGRLFTSPTRELYVCHRADIPQNLVEIAFRLSFITAG</sequence>
<dbReference type="OMA" id="WENFAEQ"/>
<feature type="domain" description="CCZ1/INTU/HPS4 third Longin" evidence="7">
    <location>
        <begin position="717"/>
        <end position="836"/>
    </location>
</feature>
<dbReference type="InterPro" id="IPR043987">
    <property type="entry name" value="CCZ1/INTU/HSP4_longin_1"/>
</dbReference>
<keyword evidence="9" id="KW-1185">Reference proteome</keyword>
<evidence type="ECO:0008006" key="10">
    <source>
        <dbReference type="Google" id="ProtNLM"/>
    </source>
</evidence>
<dbReference type="InterPro" id="IPR039151">
    <property type="entry name" value="INTU"/>
</dbReference>
<keyword evidence="2" id="KW-0217">Developmental protein</keyword>